<organism evidence="2 3">
    <name type="scientific">Bacillus phage SPG24</name>
    <dbReference type="NCBI Taxonomy" id="1497851"/>
    <lineage>
        <taxon>Viruses</taxon>
        <taxon>Duplodnaviria</taxon>
        <taxon>Heunggongvirae</taxon>
        <taxon>Uroviricota</taxon>
        <taxon>Caudoviricetes</taxon>
        <taxon>Herelleviridae</taxon>
        <taxon>Bastillevirinae</taxon>
        <taxon>Nitunavirus</taxon>
        <taxon>Nitunavirus SPG24</taxon>
    </lineage>
</organism>
<sequence length="36" mass="4140">TEKERAFHCPRGTGEQDDPKIRAVNASSEQKHFVNR</sequence>
<evidence type="ECO:0000256" key="1">
    <source>
        <dbReference type="SAM" id="MobiDB-lite"/>
    </source>
</evidence>
<feature type="region of interest" description="Disordered" evidence="1">
    <location>
        <begin position="1"/>
        <end position="36"/>
    </location>
</feature>
<proteinExistence type="predicted"/>
<name>A0A024FRN0_9CAUD</name>
<dbReference type="Proteomes" id="UP000214715">
    <property type="component" value="Genome"/>
</dbReference>
<accession>A0A024FRN0</accession>
<dbReference type="EMBL" id="AB930182">
    <property type="protein sequence ID" value="BAO79536.1"/>
    <property type="molecule type" value="Genomic_DNA"/>
</dbReference>
<protein>
    <submittedName>
        <fullName evidence="2">Uncharacterized protein</fullName>
    </submittedName>
</protein>
<keyword evidence="3" id="KW-1185">Reference proteome</keyword>
<evidence type="ECO:0000313" key="2">
    <source>
        <dbReference type="EMBL" id="BAO79536.1"/>
    </source>
</evidence>
<feature type="non-terminal residue" evidence="2">
    <location>
        <position position="1"/>
    </location>
</feature>
<reference evidence="2 3" key="1">
    <citation type="submission" date="2014-04" db="EMBL/GenBank/DDBJ databases">
        <title>Whole genome of SPG24 was analyzed in behalf of its correct identification and originality.</title>
        <authorList>
            <person name="Lee O.H."/>
        </authorList>
    </citation>
    <scope>NUCLEOTIDE SEQUENCE [LARGE SCALE GENOMIC DNA]</scope>
    <source>
        <strain evidence="2 3">SPG24</strain>
    </source>
</reference>
<evidence type="ECO:0000313" key="3">
    <source>
        <dbReference type="Proteomes" id="UP000214715"/>
    </source>
</evidence>